<dbReference type="EMBL" id="CP042913">
    <property type="protein sequence ID" value="QEG37644.1"/>
    <property type="molecule type" value="Genomic_DNA"/>
</dbReference>
<dbReference type="InterPro" id="IPR013424">
    <property type="entry name" value="Ice-binding_C"/>
</dbReference>
<sequence length="295" mass="31360" precursor="true">MFSKFQLQLCLLACLVGCPPTWAAFSLSFNVNTSGFTASQVTTLNTSLDLAKARWENVITGYQPGISVSSVPISVQSGSAFAAASVGSSVSQGGFVVSTSGRLFVNPAVIDAYASWNGVGPTNPNPDYLGQNYLDDILGHEIGHALGIGTLWSANEVSTAGTGQYTGTYGVLAYQREFDPLATFVPVEQAGGSGTPDNHWDQVMRSSTQEGNPSDPWNESPLTGITDAEGRDFALEWMTGALDPDYGQPFLSMTTIQSLRDLGFTVVPEPSGIVLLVSALAILNHSRRRKPMVVR</sequence>
<proteinExistence type="predicted"/>
<feature type="chain" id="PRO_5022975664" description="PEP-CTERM protein-sorting domain-containing protein" evidence="2">
    <location>
        <begin position="24"/>
        <end position="295"/>
    </location>
</feature>
<evidence type="ECO:0008006" key="5">
    <source>
        <dbReference type="Google" id="ProtNLM"/>
    </source>
</evidence>
<dbReference type="Proteomes" id="UP000323917">
    <property type="component" value="Chromosome"/>
</dbReference>
<dbReference type="NCBIfam" id="TIGR02595">
    <property type="entry name" value="PEP_CTERM"/>
    <property type="match status" value="1"/>
</dbReference>
<protein>
    <recommendedName>
        <fullName evidence="5">PEP-CTERM protein-sorting domain-containing protein</fullName>
    </recommendedName>
</protein>
<accession>A0A5B9QFH2</accession>
<evidence type="ECO:0000313" key="4">
    <source>
        <dbReference type="Proteomes" id="UP000323917"/>
    </source>
</evidence>
<reference evidence="3 4" key="1">
    <citation type="submission" date="2019-08" db="EMBL/GenBank/DDBJ databases">
        <title>Deep-cultivation of Planctomycetes and their phenomic and genomic characterization uncovers novel biology.</title>
        <authorList>
            <person name="Wiegand S."/>
            <person name="Jogler M."/>
            <person name="Boedeker C."/>
            <person name="Pinto D."/>
            <person name="Vollmers J."/>
            <person name="Rivas-Marin E."/>
            <person name="Kohn T."/>
            <person name="Peeters S.H."/>
            <person name="Heuer A."/>
            <person name="Rast P."/>
            <person name="Oberbeckmann S."/>
            <person name="Bunk B."/>
            <person name="Jeske O."/>
            <person name="Meyerdierks A."/>
            <person name="Storesund J.E."/>
            <person name="Kallscheuer N."/>
            <person name="Luecker S."/>
            <person name="Lage O.M."/>
            <person name="Pohl T."/>
            <person name="Merkel B.J."/>
            <person name="Hornburger P."/>
            <person name="Mueller R.-W."/>
            <person name="Bruemmer F."/>
            <person name="Labrenz M."/>
            <person name="Spormann A.M."/>
            <person name="Op den Camp H."/>
            <person name="Overmann J."/>
            <person name="Amann R."/>
            <person name="Jetten M.S.M."/>
            <person name="Mascher T."/>
            <person name="Medema M.H."/>
            <person name="Devos D.P."/>
            <person name="Kaster A.-K."/>
            <person name="Ovreas L."/>
            <person name="Rohde M."/>
            <person name="Galperin M.Y."/>
            <person name="Jogler C."/>
        </authorList>
    </citation>
    <scope>NUCLEOTIDE SEQUENCE [LARGE SCALE GENOMIC DNA]</scope>
    <source>
        <strain evidence="3 4">Pr1d</strain>
    </source>
</reference>
<dbReference type="KEGG" id="bgok:Pr1d_49900"/>
<dbReference type="AlphaFoldDB" id="A0A5B9QFH2"/>
<keyword evidence="2" id="KW-0732">Signal</keyword>
<keyword evidence="1" id="KW-0472">Membrane</keyword>
<dbReference type="SUPFAM" id="SSF55486">
    <property type="entry name" value="Metalloproteases ('zincins'), catalytic domain"/>
    <property type="match status" value="1"/>
</dbReference>
<gene>
    <name evidence="3" type="ORF">Pr1d_49900</name>
</gene>
<evidence type="ECO:0000256" key="1">
    <source>
        <dbReference type="SAM" id="Phobius"/>
    </source>
</evidence>
<keyword evidence="4" id="KW-1185">Reference proteome</keyword>
<dbReference type="RefSeq" id="WP_168205456.1">
    <property type="nucleotide sequence ID" value="NZ_CP042913.1"/>
</dbReference>
<keyword evidence="1" id="KW-1133">Transmembrane helix</keyword>
<organism evidence="3 4">
    <name type="scientific">Bythopirellula goksoeyrii</name>
    <dbReference type="NCBI Taxonomy" id="1400387"/>
    <lineage>
        <taxon>Bacteria</taxon>
        <taxon>Pseudomonadati</taxon>
        <taxon>Planctomycetota</taxon>
        <taxon>Planctomycetia</taxon>
        <taxon>Pirellulales</taxon>
        <taxon>Lacipirellulaceae</taxon>
        <taxon>Bythopirellula</taxon>
    </lineage>
</organism>
<keyword evidence="1" id="KW-0812">Transmembrane</keyword>
<evidence type="ECO:0000313" key="3">
    <source>
        <dbReference type="EMBL" id="QEG37644.1"/>
    </source>
</evidence>
<evidence type="ECO:0000256" key="2">
    <source>
        <dbReference type="SAM" id="SignalP"/>
    </source>
</evidence>
<name>A0A5B9QFH2_9BACT</name>
<feature type="signal peptide" evidence="2">
    <location>
        <begin position="1"/>
        <end position="23"/>
    </location>
</feature>
<feature type="transmembrane region" description="Helical" evidence="1">
    <location>
        <begin position="262"/>
        <end position="283"/>
    </location>
</feature>